<organism evidence="2 3">
    <name type="scientific">Necator americanus</name>
    <name type="common">Human hookworm</name>
    <dbReference type="NCBI Taxonomy" id="51031"/>
    <lineage>
        <taxon>Eukaryota</taxon>
        <taxon>Metazoa</taxon>
        <taxon>Ecdysozoa</taxon>
        <taxon>Nematoda</taxon>
        <taxon>Chromadorea</taxon>
        <taxon>Rhabditida</taxon>
        <taxon>Rhabditina</taxon>
        <taxon>Rhabditomorpha</taxon>
        <taxon>Strongyloidea</taxon>
        <taxon>Ancylostomatidae</taxon>
        <taxon>Bunostominae</taxon>
        <taxon>Necator</taxon>
    </lineage>
</organism>
<reference evidence="2 3" key="1">
    <citation type="submission" date="2023-08" db="EMBL/GenBank/DDBJ databases">
        <title>A Necator americanus chromosomal reference genome.</title>
        <authorList>
            <person name="Ilik V."/>
            <person name="Petrzelkova K.J."/>
            <person name="Pardy F."/>
            <person name="Fuh T."/>
            <person name="Niatou-Singa F.S."/>
            <person name="Gouil Q."/>
            <person name="Baker L."/>
            <person name="Ritchie M.E."/>
            <person name="Jex A.R."/>
            <person name="Gazzola D."/>
            <person name="Li H."/>
            <person name="Toshio Fujiwara R."/>
            <person name="Zhan B."/>
            <person name="Aroian R.V."/>
            <person name="Pafco B."/>
            <person name="Schwarz E.M."/>
        </authorList>
    </citation>
    <scope>NUCLEOTIDE SEQUENCE [LARGE SCALE GENOMIC DNA]</scope>
    <source>
        <strain evidence="2 3">Aroian</strain>
        <tissue evidence="2">Whole animal</tissue>
    </source>
</reference>
<proteinExistence type="predicted"/>
<evidence type="ECO:0000313" key="2">
    <source>
        <dbReference type="EMBL" id="KAK6760489.1"/>
    </source>
</evidence>
<dbReference type="Pfam" id="PF00078">
    <property type="entry name" value="RVT_1"/>
    <property type="match status" value="1"/>
</dbReference>
<evidence type="ECO:0000259" key="1">
    <source>
        <dbReference type="Pfam" id="PF00078"/>
    </source>
</evidence>
<sequence>MNQQTTAAVQTTDGYTTPFEVVNGVRQEAVARPFLLNFAIDDIMRRTVDRCPADIVFASSGCPLTDLEYAHDVVIFAETITKLQHVVDLVSKLASAYCLRLRPDKCKHVGPLETVHRNQGRRVADRTRK</sequence>
<protein>
    <recommendedName>
        <fullName evidence="1">Reverse transcriptase domain-containing protein</fullName>
    </recommendedName>
</protein>
<evidence type="ECO:0000313" key="3">
    <source>
        <dbReference type="Proteomes" id="UP001303046"/>
    </source>
</evidence>
<feature type="domain" description="Reverse transcriptase" evidence="1">
    <location>
        <begin position="13"/>
        <end position="109"/>
    </location>
</feature>
<name>A0ABR1ECR3_NECAM</name>
<comment type="caution">
    <text evidence="2">The sequence shown here is derived from an EMBL/GenBank/DDBJ whole genome shotgun (WGS) entry which is preliminary data.</text>
</comment>
<dbReference type="InterPro" id="IPR000477">
    <property type="entry name" value="RT_dom"/>
</dbReference>
<accession>A0ABR1ECR3</accession>
<keyword evidence="3" id="KW-1185">Reference proteome</keyword>
<gene>
    <name evidence="2" type="primary">Necator_chrX.g21976</name>
    <name evidence="2" type="ORF">RB195_021815</name>
</gene>
<dbReference type="PANTHER" id="PTHR47027:SF20">
    <property type="entry name" value="REVERSE TRANSCRIPTASE-LIKE PROTEIN WITH RNA-DIRECTED DNA POLYMERASE DOMAIN"/>
    <property type="match status" value="1"/>
</dbReference>
<dbReference type="EMBL" id="JAVFWL010000006">
    <property type="protein sequence ID" value="KAK6760489.1"/>
    <property type="molecule type" value="Genomic_DNA"/>
</dbReference>
<dbReference type="Proteomes" id="UP001303046">
    <property type="component" value="Unassembled WGS sequence"/>
</dbReference>
<dbReference type="PANTHER" id="PTHR47027">
    <property type="entry name" value="REVERSE TRANSCRIPTASE DOMAIN-CONTAINING PROTEIN"/>
    <property type="match status" value="1"/>
</dbReference>